<name>A0AAV5JBX2_9ROSI</name>
<evidence type="ECO:0000313" key="1">
    <source>
        <dbReference type="EMBL" id="GKV12083.1"/>
    </source>
</evidence>
<proteinExistence type="predicted"/>
<dbReference type="EMBL" id="BPVZ01000035">
    <property type="protein sequence ID" value="GKV12083.1"/>
    <property type="molecule type" value="Genomic_DNA"/>
</dbReference>
<organism evidence="1 2">
    <name type="scientific">Rubroshorea leprosula</name>
    <dbReference type="NCBI Taxonomy" id="152421"/>
    <lineage>
        <taxon>Eukaryota</taxon>
        <taxon>Viridiplantae</taxon>
        <taxon>Streptophyta</taxon>
        <taxon>Embryophyta</taxon>
        <taxon>Tracheophyta</taxon>
        <taxon>Spermatophyta</taxon>
        <taxon>Magnoliopsida</taxon>
        <taxon>eudicotyledons</taxon>
        <taxon>Gunneridae</taxon>
        <taxon>Pentapetalae</taxon>
        <taxon>rosids</taxon>
        <taxon>malvids</taxon>
        <taxon>Malvales</taxon>
        <taxon>Dipterocarpaceae</taxon>
        <taxon>Rubroshorea</taxon>
    </lineage>
</organism>
<sequence>METVISVLQPGPLGSLSTSSLVRKFVRQMQLFEELLRIGEGMQA</sequence>
<dbReference type="Proteomes" id="UP001054252">
    <property type="component" value="Unassembled WGS sequence"/>
</dbReference>
<evidence type="ECO:0000313" key="2">
    <source>
        <dbReference type="Proteomes" id="UP001054252"/>
    </source>
</evidence>
<dbReference type="AlphaFoldDB" id="A0AAV5JBX2"/>
<protein>
    <submittedName>
        <fullName evidence="1">Uncharacterized protein</fullName>
    </submittedName>
</protein>
<gene>
    <name evidence="1" type="ORF">SLEP1_g23282</name>
</gene>
<reference evidence="1 2" key="1">
    <citation type="journal article" date="2021" name="Commun. Biol.">
        <title>The genome of Shorea leprosula (Dipterocarpaceae) highlights the ecological relevance of drought in aseasonal tropical rainforests.</title>
        <authorList>
            <person name="Ng K.K.S."/>
            <person name="Kobayashi M.J."/>
            <person name="Fawcett J.A."/>
            <person name="Hatakeyama M."/>
            <person name="Paape T."/>
            <person name="Ng C.H."/>
            <person name="Ang C.C."/>
            <person name="Tnah L.H."/>
            <person name="Lee C.T."/>
            <person name="Nishiyama T."/>
            <person name="Sese J."/>
            <person name="O'Brien M.J."/>
            <person name="Copetti D."/>
            <person name="Mohd Noor M.I."/>
            <person name="Ong R.C."/>
            <person name="Putra M."/>
            <person name="Sireger I.Z."/>
            <person name="Indrioko S."/>
            <person name="Kosugi Y."/>
            <person name="Izuno A."/>
            <person name="Isagi Y."/>
            <person name="Lee S.L."/>
            <person name="Shimizu K.K."/>
        </authorList>
    </citation>
    <scope>NUCLEOTIDE SEQUENCE [LARGE SCALE GENOMIC DNA]</scope>
    <source>
        <strain evidence="1">214</strain>
    </source>
</reference>
<accession>A0AAV5JBX2</accession>
<keyword evidence="2" id="KW-1185">Reference proteome</keyword>
<comment type="caution">
    <text evidence="1">The sequence shown here is derived from an EMBL/GenBank/DDBJ whole genome shotgun (WGS) entry which is preliminary data.</text>
</comment>